<feature type="region of interest" description="Disordered" evidence="4">
    <location>
        <begin position="22"/>
        <end position="44"/>
    </location>
</feature>
<dbReference type="EMBL" id="BRXY01000220">
    <property type="protein sequence ID" value="GMH78331.1"/>
    <property type="molecule type" value="Genomic_DNA"/>
</dbReference>
<keyword evidence="2" id="KW-0479">Metal-binding</keyword>
<evidence type="ECO:0000313" key="5">
    <source>
        <dbReference type="EMBL" id="GMH78331.1"/>
    </source>
</evidence>
<organism evidence="5 6">
    <name type="scientific">Triparma strigata</name>
    <dbReference type="NCBI Taxonomy" id="1606541"/>
    <lineage>
        <taxon>Eukaryota</taxon>
        <taxon>Sar</taxon>
        <taxon>Stramenopiles</taxon>
        <taxon>Ochrophyta</taxon>
        <taxon>Bolidophyceae</taxon>
        <taxon>Parmales</taxon>
        <taxon>Triparmaceae</taxon>
        <taxon>Triparma</taxon>
    </lineage>
</organism>
<dbReference type="GO" id="GO:0046872">
    <property type="term" value="F:metal ion binding"/>
    <property type="evidence" value="ECO:0007669"/>
    <property type="project" value="UniProtKB-KW"/>
</dbReference>
<keyword evidence="3" id="KW-0408">Iron</keyword>
<evidence type="ECO:0000256" key="2">
    <source>
        <dbReference type="ARBA" id="ARBA00022723"/>
    </source>
</evidence>
<gene>
    <name evidence="5" type="ORF">TrST_g3534</name>
</gene>
<dbReference type="OrthoDB" id="445007at2759"/>
<dbReference type="PANTHER" id="PTHR20883">
    <property type="entry name" value="PHYTANOYL-COA DIOXYGENASE DOMAIN CONTAINING 1"/>
    <property type="match status" value="1"/>
</dbReference>
<dbReference type="Pfam" id="PF05721">
    <property type="entry name" value="PhyH"/>
    <property type="match status" value="1"/>
</dbReference>
<dbReference type="Gene3D" id="2.60.120.620">
    <property type="entry name" value="q2cbj1_9rhob like domain"/>
    <property type="match status" value="1"/>
</dbReference>
<dbReference type="InterPro" id="IPR008775">
    <property type="entry name" value="Phytyl_CoA_dOase-like"/>
</dbReference>
<keyword evidence="6" id="KW-1185">Reference proteome</keyword>
<dbReference type="PANTHER" id="PTHR20883:SF15">
    <property type="entry name" value="PHYTANOYL-COA DIOXYGENASE DOMAIN-CONTAINING PROTEIN 1"/>
    <property type="match status" value="1"/>
</dbReference>
<dbReference type="SUPFAM" id="SSF51197">
    <property type="entry name" value="Clavaminate synthase-like"/>
    <property type="match status" value="1"/>
</dbReference>
<dbReference type="AlphaFoldDB" id="A0A9W7AXG9"/>
<comment type="caution">
    <text evidence="5">The sequence shown here is derived from an EMBL/GenBank/DDBJ whole genome shotgun (WGS) entry which is preliminary data.</text>
</comment>
<reference evidence="6" key="1">
    <citation type="journal article" date="2023" name="Commun. Biol.">
        <title>Genome analysis of Parmales, the sister group of diatoms, reveals the evolutionary specialization of diatoms from phago-mixotrophs to photoautotrophs.</title>
        <authorList>
            <person name="Ban H."/>
            <person name="Sato S."/>
            <person name="Yoshikawa S."/>
            <person name="Yamada K."/>
            <person name="Nakamura Y."/>
            <person name="Ichinomiya M."/>
            <person name="Sato N."/>
            <person name="Blanc-Mathieu R."/>
            <person name="Endo H."/>
            <person name="Kuwata A."/>
            <person name="Ogata H."/>
        </authorList>
    </citation>
    <scope>NUCLEOTIDE SEQUENCE [LARGE SCALE GENOMIC DNA]</scope>
    <source>
        <strain evidence="6">NIES 3701</strain>
    </source>
</reference>
<evidence type="ECO:0000256" key="4">
    <source>
        <dbReference type="SAM" id="MobiDB-lite"/>
    </source>
</evidence>
<accession>A0A9W7AXG9</accession>
<evidence type="ECO:0008006" key="7">
    <source>
        <dbReference type="Google" id="ProtNLM"/>
    </source>
</evidence>
<evidence type="ECO:0000256" key="3">
    <source>
        <dbReference type="ARBA" id="ARBA00023004"/>
    </source>
</evidence>
<comment type="cofactor">
    <cofactor evidence="1">
        <name>Fe cation</name>
        <dbReference type="ChEBI" id="CHEBI:24875"/>
    </cofactor>
</comment>
<dbReference type="Proteomes" id="UP001165085">
    <property type="component" value="Unassembled WGS sequence"/>
</dbReference>
<sequence>MAGLTNKLPEELQTLRERGLDALRKLPEADPDMSSWIAPSSSKDAEGKQSARAAYFNTYGFHVARGFVSEEKAAEMIGRMTELVEDYWHPGDPVQPSAVFRTDSEQTSAQGSSDYFLDSADRVHFFAEKDALNDDGTVKTSEKLLALNKAGHGLHQADELFRNYSCSDAIKDLVKDLGWNDPVIPQSMYIFKQPRIGGEVTSHQDSCFLHTEDVSTGEPRQSCLGLWLALHDATVENGCLWVRPGSHKEKLRRRFNRNPEYFAGDKTKPQMVFEENDEAPEVAWEGKLPDGSWPPPSEGLFANGFVPVECKAGDLVVFPGTLDHLSLPNYSDLPRHTFQLHLVEGEREGFKWSDTNWLQYSGEGEFKKFLNIRK</sequence>
<protein>
    <recommendedName>
        <fullName evidence="7">Phytanoyl-CoA dioxygenase</fullName>
    </recommendedName>
</protein>
<name>A0A9W7AXG9_9STRA</name>
<evidence type="ECO:0000256" key="1">
    <source>
        <dbReference type="ARBA" id="ARBA00001962"/>
    </source>
</evidence>
<evidence type="ECO:0000313" key="6">
    <source>
        <dbReference type="Proteomes" id="UP001165085"/>
    </source>
</evidence>
<proteinExistence type="predicted"/>